<feature type="transmembrane region" description="Helical" evidence="5">
    <location>
        <begin position="174"/>
        <end position="192"/>
    </location>
</feature>
<dbReference type="AlphaFoldDB" id="A0A858SW38"/>
<dbReference type="KEGG" id="rpon:G3256_14165"/>
<keyword evidence="6" id="KW-0732">Signal</keyword>
<dbReference type="EMBL" id="CP048788">
    <property type="protein sequence ID" value="QJF52237.1"/>
    <property type="molecule type" value="Genomic_DNA"/>
</dbReference>
<keyword evidence="9" id="KW-1185">Reference proteome</keyword>
<evidence type="ECO:0000256" key="5">
    <source>
        <dbReference type="SAM" id="Phobius"/>
    </source>
</evidence>
<dbReference type="InterPro" id="IPR037185">
    <property type="entry name" value="EmrE-like"/>
</dbReference>
<feature type="transmembrane region" description="Helical" evidence="5">
    <location>
        <begin position="254"/>
        <end position="271"/>
    </location>
</feature>
<feature type="transmembrane region" description="Helical" evidence="5">
    <location>
        <begin position="119"/>
        <end position="137"/>
    </location>
</feature>
<keyword evidence="2 5" id="KW-0812">Transmembrane</keyword>
<dbReference type="InterPro" id="IPR050638">
    <property type="entry name" value="AA-Vitamin_Transporters"/>
</dbReference>
<dbReference type="PANTHER" id="PTHR32322:SF9">
    <property type="entry name" value="AMINO-ACID METABOLITE EFFLUX PUMP-RELATED"/>
    <property type="match status" value="1"/>
</dbReference>
<dbReference type="GO" id="GO:0016020">
    <property type="term" value="C:membrane"/>
    <property type="evidence" value="ECO:0007669"/>
    <property type="project" value="UniProtKB-SubCell"/>
</dbReference>
<evidence type="ECO:0000256" key="2">
    <source>
        <dbReference type="ARBA" id="ARBA00022692"/>
    </source>
</evidence>
<feature type="transmembrane region" description="Helical" evidence="5">
    <location>
        <begin position="66"/>
        <end position="84"/>
    </location>
</feature>
<keyword evidence="3 5" id="KW-1133">Transmembrane helix</keyword>
<dbReference type="Proteomes" id="UP000503308">
    <property type="component" value="Chromosome"/>
</dbReference>
<feature type="transmembrane region" description="Helical" evidence="5">
    <location>
        <begin position="90"/>
        <end position="107"/>
    </location>
</feature>
<dbReference type="PANTHER" id="PTHR32322">
    <property type="entry name" value="INNER MEMBRANE TRANSPORTER"/>
    <property type="match status" value="1"/>
</dbReference>
<evidence type="ECO:0000256" key="4">
    <source>
        <dbReference type="ARBA" id="ARBA00023136"/>
    </source>
</evidence>
<dbReference type="Pfam" id="PF00892">
    <property type="entry name" value="EamA"/>
    <property type="match status" value="1"/>
</dbReference>
<feature type="signal peptide" evidence="6">
    <location>
        <begin position="1"/>
        <end position="15"/>
    </location>
</feature>
<organism evidence="8 9">
    <name type="scientific">Roseobacter ponti</name>
    <dbReference type="NCBI Taxonomy" id="1891787"/>
    <lineage>
        <taxon>Bacteria</taxon>
        <taxon>Pseudomonadati</taxon>
        <taxon>Pseudomonadota</taxon>
        <taxon>Alphaproteobacteria</taxon>
        <taxon>Rhodobacterales</taxon>
        <taxon>Roseobacteraceae</taxon>
        <taxon>Roseobacter</taxon>
    </lineage>
</organism>
<feature type="transmembrane region" description="Helical" evidence="5">
    <location>
        <begin position="229"/>
        <end position="248"/>
    </location>
</feature>
<evidence type="ECO:0000256" key="1">
    <source>
        <dbReference type="ARBA" id="ARBA00004141"/>
    </source>
</evidence>
<feature type="transmembrane region" description="Helical" evidence="5">
    <location>
        <begin position="198"/>
        <end position="217"/>
    </location>
</feature>
<evidence type="ECO:0000256" key="3">
    <source>
        <dbReference type="ARBA" id="ARBA00022989"/>
    </source>
</evidence>
<dbReference type="SUPFAM" id="SSF103481">
    <property type="entry name" value="Multidrug resistance efflux transporter EmrE"/>
    <property type="match status" value="2"/>
</dbReference>
<keyword evidence="4 5" id="KW-0472">Membrane</keyword>
<accession>A0A858SW38</accession>
<evidence type="ECO:0000256" key="6">
    <source>
        <dbReference type="SAM" id="SignalP"/>
    </source>
</evidence>
<comment type="subcellular location">
    <subcellularLocation>
        <location evidence="1">Membrane</location>
        <topology evidence="1">Multi-pass membrane protein</topology>
    </subcellularLocation>
</comment>
<dbReference type="InterPro" id="IPR000620">
    <property type="entry name" value="EamA_dom"/>
</dbReference>
<proteinExistence type="predicted"/>
<feature type="transmembrane region" description="Helical" evidence="5">
    <location>
        <begin position="35"/>
        <end position="54"/>
    </location>
</feature>
<evidence type="ECO:0000313" key="9">
    <source>
        <dbReference type="Proteomes" id="UP000503308"/>
    </source>
</evidence>
<feature type="transmembrane region" description="Helical" evidence="5">
    <location>
        <begin position="143"/>
        <end position="162"/>
    </location>
</feature>
<evidence type="ECO:0000259" key="7">
    <source>
        <dbReference type="Pfam" id="PF00892"/>
    </source>
</evidence>
<name>A0A858SW38_9RHOB</name>
<feature type="chain" id="PRO_5032413232" evidence="6">
    <location>
        <begin position="16"/>
        <end position="292"/>
    </location>
</feature>
<protein>
    <submittedName>
        <fullName evidence="8">DMT family transporter</fullName>
    </submittedName>
</protein>
<feature type="domain" description="EamA" evidence="7">
    <location>
        <begin position="144"/>
        <end position="271"/>
    </location>
</feature>
<sequence>MRLILLTCATMTAFAANSVLTRMAVDGGHIGPTDFALLRVLSGALVLWLIVLARRTPLPLFRMRRLTGALSLTVYMIGFSLAYITLDAGLGALILFGVVQISMFLHGAVTGTGPSKRQIAGASVAFCGLMLALWPGPGGRADPTGALFMVIAGLGWAAYTIGGRARGDPLAATGANFILCFPALLLIAGLPGDVTPTGWILAVLCGGLTSGLGYALWYRVLPQLQQSVAAVVQLSVPVIAIAGGAALLREPVPLIVVLAAVLVLSGIALAVTSRSSQAGHIAPRPTDQKPDP</sequence>
<dbReference type="RefSeq" id="WP_169641456.1">
    <property type="nucleotide sequence ID" value="NZ_CP048788.1"/>
</dbReference>
<gene>
    <name evidence="8" type="ORF">G3256_14165</name>
</gene>
<evidence type="ECO:0000313" key="8">
    <source>
        <dbReference type="EMBL" id="QJF52237.1"/>
    </source>
</evidence>
<reference evidence="8 9" key="1">
    <citation type="submission" date="2020-02" db="EMBL/GenBank/DDBJ databases">
        <title>Genome sequence of Roseobacter ponti.</title>
        <authorList>
            <person name="Hollensteiner J."/>
            <person name="Schneider D."/>
            <person name="Poehlein A."/>
            <person name="Daniel R."/>
        </authorList>
    </citation>
    <scope>NUCLEOTIDE SEQUENCE [LARGE SCALE GENOMIC DNA]</scope>
    <source>
        <strain evidence="8 9">DSM 106830</strain>
    </source>
</reference>